<dbReference type="InterPro" id="IPR014729">
    <property type="entry name" value="Rossmann-like_a/b/a_fold"/>
</dbReference>
<dbReference type="SUPFAM" id="SSF52374">
    <property type="entry name" value="Nucleotidylyl transferase"/>
    <property type="match status" value="1"/>
</dbReference>
<reference evidence="7 8" key="1">
    <citation type="submission" date="2022-12" db="EMBL/GenBank/DDBJ databases">
        <title>Chromosome-level genome of Tegillarca granosa.</title>
        <authorList>
            <person name="Kim J."/>
        </authorList>
    </citation>
    <scope>NUCLEOTIDE SEQUENCE [LARGE SCALE GENOMIC DNA]</scope>
    <source>
        <strain evidence="7">Teg-2019</strain>
        <tissue evidence="7">Adductor muscle</tissue>
    </source>
</reference>
<dbReference type="Gene3D" id="3.40.50.620">
    <property type="entry name" value="HUPs"/>
    <property type="match status" value="1"/>
</dbReference>
<gene>
    <name evidence="7" type="ORF">KUTeg_022909</name>
</gene>
<accession>A0ABQ9E032</accession>
<evidence type="ECO:0000256" key="1">
    <source>
        <dbReference type="ARBA" id="ARBA00022598"/>
    </source>
</evidence>
<feature type="coiled-coil region" evidence="4">
    <location>
        <begin position="487"/>
        <end position="514"/>
    </location>
</feature>
<proteinExistence type="predicted"/>
<sequence length="523" mass="59691">MNGSYISFDILRRVLQDYFNYEVLYCMNITDIDDKIIKRARQKYLFDKYINEHPDINKVKDDVQQALKPFGVKLEKETDPDKLAMLKKIKVKVDDGLKNLEEVVNNTGNTTAVEQAKTGLLDSAKDIISDWLDGQHGSGVTDNSIFSDLPKHFEGEYHRDMDALNVLPADVLTRVSEYIPEIIDFVKKIIDNRFAYESNGSVYFDTVAFSGTEGHFYAKLVPESVGDNKALQEGEGELSVSEEKLSEKKNTNDFAVWKASKPGEPSWDSPWGKVRFITGRPGWHIECSVMASCILGESMDIHTGGQDLKFPHHDNELAQSEEFFLTIKHILRSTPGTGVDAFAKWNAEEVALNNKFYETRENVHLALCGIDEKKQHNRKLLENIGSYITQLLKIFGAIDDETGIGFPQGSGQTSNQQEQKRLEKEKKKKEQEAAKFIICCFFFFFIFYKAAKEAQDKIPPSELFIKETDKYSKFDEKGIPTHDAEGKEMTKSTLKKLMKTYEQQEKRYEKYMKSKANGDGTEQ</sequence>
<dbReference type="PRINTS" id="PR00983">
    <property type="entry name" value="TRNASYNTHCYS"/>
</dbReference>
<organism evidence="7 8">
    <name type="scientific">Tegillarca granosa</name>
    <name type="common">Malaysian cockle</name>
    <name type="synonym">Anadara granosa</name>
    <dbReference type="NCBI Taxonomy" id="220873"/>
    <lineage>
        <taxon>Eukaryota</taxon>
        <taxon>Metazoa</taxon>
        <taxon>Spiralia</taxon>
        <taxon>Lophotrochozoa</taxon>
        <taxon>Mollusca</taxon>
        <taxon>Bivalvia</taxon>
        <taxon>Autobranchia</taxon>
        <taxon>Pteriomorphia</taxon>
        <taxon>Arcoida</taxon>
        <taxon>Arcoidea</taxon>
        <taxon>Arcidae</taxon>
        <taxon>Tegillarca</taxon>
    </lineage>
</organism>
<dbReference type="InterPro" id="IPR032678">
    <property type="entry name" value="tRNA-synt_1_cat_dom"/>
</dbReference>
<keyword evidence="3" id="KW-0067">ATP-binding</keyword>
<evidence type="ECO:0000256" key="3">
    <source>
        <dbReference type="ARBA" id="ARBA00022840"/>
    </source>
</evidence>
<evidence type="ECO:0000259" key="6">
    <source>
        <dbReference type="Pfam" id="PF01406"/>
    </source>
</evidence>
<feature type="domain" description="tRNA synthetases class I catalytic" evidence="6">
    <location>
        <begin position="4"/>
        <end position="322"/>
    </location>
</feature>
<keyword evidence="2" id="KW-0547">Nucleotide-binding</keyword>
<comment type="caution">
    <text evidence="7">The sequence shown here is derived from an EMBL/GenBank/DDBJ whole genome shotgun (WGS) entry which is preliminary data.</text>
</comment>
<keyword evidence="4" id="KW-0175">Coiled coil</keyword>
<keyword evidence="1" id="KW-0436">Ligase</keyword>
<evidence type="ECO:0000256" key="2">
    <source>
        <dbReference type="ARBA" id="ARBA00022741"/>
    </source>
</evidence>
<protein>
    <recommendedName>
        <fullName evidence="6">tRNA synthetases class I catalytic domain-containing protein</fullName>
    </recommendedName>
</protein>
<dbReference type="Proteomes" id="UP001217089">
    <property type="component" value="Unassembled WGS sequence"/>
</dbReference>
<evidence type="ECO:0000256" key="4">
    <source>
        <dbReference type="SAM" id="Coils"/>
    </source>
</evidence>
<feature type="region of interest" description="Disordered" evidence="5">
    <location>
        <begin position="405"/>
        <end position="426"/>
    </location>
</feature>
<evidence type="ECO:0000313" key="7">
    <source>
        <dbReference type="EMBL" id="KAJ8298849.1"/>
    </source>
</evidence>
<keyword evidence="8" id="KW-1185">Reference proteome</keyword>
<dbReference type="PANTHER" id="PTHR10890:SF3">
    <property type="entry name" value="CYSTEINE--TRNA LIGASE, CYTOPLASMIC"/>
    <property type="match status" value="1"/>
</dbReference>
<name>A0ABQ9E032_TEGGR</name>
<dbReference type="EMBL" id="JARBDR010000921">
    <property type="protein sequence ID" value="KAJ8298849.1"/>
    <property type="molecule type" value="Genomic_DNA"/>
</dbReference>
<evidence type="ECO:0000313" key="8">
    <source>
        <dbReference type="Proteomes" id="UP001217089"/>
    </source>
</evidence>
<dbReference type="PANTHER" id="PTHR10890">
    <property type="entry name" value="CYSTEINYL-TRNA SYNTHETASE"/>
    <property type="match status" value="1"/>
</dbReference>
<dbReference type="Pfam" id="PF01406">
    <property type="entry name" value="tRNA-synt_1e"/>
    <property type="match status" value="1"/>
</dbReference>
<dbReference type="InterPro" id="IPR024909">
    <property type="entry name" value="Cys-tRNA/MSH_ligase"/>
</dbReference>
<evidence type="ECO:0000256" key="5">
    <source>
        <dbReference type="SAM" id="MobiDB-lite"/>
    </source>
</evidence>